<dbReference type="STRING" id="649764.HMPREF0762_00613"/>
<organism evidence="11 12">
    <name type="scientific">Slackia exigua (strain ATCC 700122 / DSM 15923 / CIP 105133 / JCM 11022 / KCTC 5966 / S-7)</name>
    <dbReference type="NCBI Taxonomy" id="649764"/>
    <lineage>
        <taxon>Bacteria</taxon>
        <taxon>Bacillati</taxon>
        <taxon>Actinomycetota</taxon>
        <taxon>Coriobacteriia</taxon>
        <taxon>Eggerthellales</taxon>
        <taxon>Eggerthellaceae</taxon>
        <taxon>Slackia</taxon>
    </lineage>
</organism>
<evidence type="ECO:0000256" key="6">
    <source>
        <dbReference type="ARBA" id="ARBA00023004"/>
    </source>
</evidence>
<protein>
    <submittedName>
        <fullName evidence="11">Base excision DNA repair protein, HhH-GPD family</fullName>
    </submittedName>
</protein>
<accession>D0WFL4</accession>
<dbReference type="Proteomes" id="UP000006001">
    <property type="component" value="Unassembled WGS sequence"/>
</dbReference>
<keyword evidence="7" id="KW-0411">Iron-sulfur</keyword>
<dbReference type="GeneID" id="85007225"/>
<dbReference type="GO" id="GO:0000701">
    <property type="term" value="F:purine-specific mismatch base pair DNA N-glycosylase activity"/>
    <property type="evidence" value="ECO:0007669"/>
    <property type="project" value="TreeGrafter"/>
</dbReference>
<dbReference type="Gene3D" id="1.10.340.30">
    <property type="entry name" value="Hypothetical protein, domain 2"/>
    <property type="match status" value="1"/>
</dbReference>
<dbReference type="eggNOG" id="COG1194">
    <property type="taxonomic scope" value="Bacteria"/>
</dbReference>
<dbReference type="InterPro" id="IPR044298">
    <property type="entry name" value="MIG/MutY"/>
</dbReference>
<dbReference type="PANTHER" id="PTHR42944">
    <property type="entry name" value="ADENINE DNA GLYCOSYLASE"/>
    <property type="match status" value="1"/>
</dbReference>
<evidence type="ECO:0000256" key="1">
    <source>
        <dbReference type="ARBA" id="ARBA00001966"/>
    </source>
</evidence>
<dbReference type="Pfam" id="PF00730">
    <property type="entry name" value="HhH-GPD"/>
    <property type="match status" value="1"/>
</dbReference>
<name>D0WFL4_SLAES</name>
<dbReference type="GO" id="GO:0035485">
    <property type="term" value="F:adenine/guanine mispair binding"/>
    <property type="evidence" value="ECO:0007669"/>
    <property type="project" value="TreeGrafter"/>
</dbReference>
<keyword evidence="12" id="KW-1185">Reference proteome</keyword>
<keyword evidence="8" id="KW-0234">DNA repair</keyword>
<comment type="cofactor">
    <cofactor evidence="1">
        <name>[4Fe-4S] cluster</name>
        <dbReference type="ChEBI" id="CHEBI:49883"/>
    </cofactor>
</comment>
<keyword evidence="4" id="KW-0227">DNA damage</keyword>
<dbReference type="GO" id="GO:0006284">
    <property type="term" value="P:base-excision repair"/>
    <property type="evidence" value="ECO:0007669"/>
    <property type="project" value="InterPro"/>
</dbReference>
<evidence type="ECO:0000256" key="7">
    <source>
        <dbReference type="ARBA" id="ARBA00023014"/>
    </source>
</evidence>
<evidence type="ECO:0000256" key="2">
    <source>
        <dbReference type="ARBA" id="ARBA00008343"/>
    </source>
</evidence>
<sequence>MRRPASTDGSPCIDDASLRAFCEQVRAEGARLYRDLPWRNVTDPYAIWVSEVMLQQTQVARVLTRWGRFMARFPTLDALSASARIDLLEEWQGMGYNRRALALKQAADICVRDFAGHLPETYEALVALPGIGPSTAAGIMAFSHDAPSTYIETNVRAVFIHHFFPDAQDVPDKDIRPLVEATCPDADVRGWYYALLDYGAELKRTCSNPARAAKAYVRQSAFPGSRRQKRAWLLREVMGAGRMDGDTLAQRLSAFERSEGRDAPSEDDVRSILADLAREGFIEREGDAWKVCD</sequence>
<keyword evidence="5" id="KW-0378">Hydrolase</keyword>
<dbReference type="Gene3D" id="1.10.1670.10">
    <property type="entry name" value="Helix-hairpin-Helix base-excision DNA repair enzymes (C-terminal)"/>
    <property type="match status" value="1"/>
</dbReference>
<proteinExistence type="inferred from homology"/>
<dbReference type="HOGENOM" id="CLU_012862_2_0_11"/>
<gene>
    <name evidence="11" type="ORF">HMPREF0762_00613</name>
</gene>
<reference evidence="11" key="1">
    <citation type="submission" date="2009-10" db="EMBL/GenBank/DDBJ databases">
        <authorList>
            <person name="Weinstock G."/>
            <person name="Sodergren E."/>
            <person name="Clifton S."/>
            <person name="Fulton L."/>
            <person name="Fulton B."/>
            <person name="Courtney L."/>
            <person name="Fronick C."/>
            <person name="Harrison M."/>
            <person name="Strong C."/>
            <person name="Farmer C."/>
            <person name="Delahaunty K."/>
            <person name="Markovic C."/>
            <person name="Hall O."/>
            <person name="Minx P."/>
            <person name="Tomlinson C."/>
            <person name="Mitreva M."/>
            <person name="Nelson J."/>
            <person name="Hou S."/>
            <person name="Wollam A."/>
            <person name="Pepin K.H."/>
            <person name="Johnson M."/>
            <person name="Bhonagiri V."/>
            <person name="Nash W.E."/>
            <person name="Warren W."/>
            <person name="Chinwalla A."/>
            <person name="Mardis E.R."/>
            <person name="Wilson R.K."/>
        </authorList>
    </citation>
    <scope>NUCLEOTIDE SEQUENCE [LARGE SCALE GENOMIC DNA]</scope>
    <source>
        <strain evidence="11">ATCC 700122</strain>
    </source>
</reference>
<evidence type="ECO:0000259" key="10">
    <source>
        <dbReference type="SMART" id="SM00478"/>
    </source>
</evidence>
<evidence type="ECO:0000256" key="3">
    <source>
        <dbReference type="ARBA" id="ARBA00022723"/>
    </source>
</evidence>
<dbReference type="GO" id="GO:0034039">
    <property type="term" value="F:8-oxo-7,8-dihydroguanine DNA N-glycosylase activity"/>
    <property type="evidence" value="ECO:0007669"/>
    <property type="project" value="TreeGrafter"/>
</dbReference>
<dbReference type="GO" id="GO:0032357">
    <property type="term" value="F:oxidized purine DNA binding"/>
    <property type="evidence" value="ECO:0007669"/>
    <property type="project" value="TreeGrafter"/>
</dbReference>
<evidence type="ECO:0000256" key="4">
    <source>
        <dbReference type="ARBA" id="ARBA00022763"/>
    </source>
</evidence>
<dbReference type="InterPro" id="IPR023170">
    <property type="entry name" value="HhH_base_excis_C"/>
</dbReference>
<dbReference type="AlphaFoldDB" id="D0WFL4"/>
<dbReference type="SUPFAM" id="SSF48150">
    <property type="entry name" value="DNA-glycosylase"/>
    <property type="match status" value="1"/>
</dbReference>
<dbReference type="OrthoDB" id="9802365at2"/>
<keyword evidence="9" id="KW-0326">Glycosidase</keyword>
<comment type="similarity">
    <text evidence="2">Belongs to the Nth/MutY family.</text>
</comment>
<dbReference type="GO" id="GO:0006298">
    <property type="term" value="P:mismatch repair"/>
    <property type="evidence" value="ECO:0007669"/>
    <property type="project" value="TreeGrafter"/>
</dbReference>
<evidence type="ECO:0000256" key="5">
    <source>
        <dbReference type="ARBA" id="ARBA00022801"/>
    </source>
</evidence>
<dbReference type="GO" id="GO:0046872">
    <property type="term" value="F:metal ion binding"/>
    <property type="evidence" value="ECO:0007669"/>
    <property type="project" value="UniProtKB-KW"/>
</dbReference>
<keyword evidence="3" id="KW-0479">Metal-binding</keyword>
<dbReference type="PANTHER" id="PTHR42944:SF1">
    <property type="entry name" value="ADENINE DNA GLYCOSYLASE"/>
    <property type="match status" value="1"/>
</dbReference>
<dbReference type="InterPro" id="IPR011257">
    <property type="entry name" value="DNA_glycosylase"/>
</dbReference>
<dbReference type="SMART" id="SM00478">
    <property type="entry name" value="ENDO3c"/>
    <property type="match status" value="1"/>
</dbReference>
<dbReference type="InterPro" id="IPR003265">
    <property type="entry name" value="HhH-GPD_domain"/>
</dbReference>
<evidence type="ECO:0000313" key="11">
    <source>
        <dbReference type="EMBL" id="EEZ61277.1"/>
    </source>
</evidence>
<evidence type="ECO:0000256" key="9">
    <source>
        <dbReference type="ARBA" id="ARBA00023295"/>
    </source>
</evidence>
<comment type="caution">
    <text evidence="11">The sequence shown here is derived from an EMBL/GenBank/DDBJ whole genome shotgun (WGS) entry which is preliminary data.</text>
</comment>
<dbReference type="GO" id="GO:0051536">
    <property type="term" value="F:iron-sulfur cluster binding"/>
    <property type="evidence" value="ECO:0007669"/>
    <property type="project" value="UniProtKB-KW"/>
</dbReference>
<evidence type="ECO:0000256" key="8">
    <source>
        <dbReference type="ARBA" id="ARBA00023204"/>
    </source>
</evidence>
<dbReference type="EMBL" id="ACUX02000006">
    <property type="protein sequence ID" value="EEZ61277.1"/>
    <property type="molecule type" value="Genomic_DNA"/>
</dbReference>
<feature type="domain" description="HhH-GPD" evidence="10">
    <location>
        <begin position="53"/>
        <end position="201"/>
    </location>
</feature>
<keyword evidence="6" id="KW-0408">Iron</keyword>
<dbReference type="RefSeq" id="WP_006361858.1">
    <property type="nucleotide sequence ID" value="NZ_GG700630.1"/>
</dbReference>
<dbReference type="CDD" id="cd00056">
    <property type="entry name" value="ENDO3c"/>
    <property type="match status" value="1"/>
</dbReference>
<evidence type="ECO:0000313" key="12">
    <source>
        <dbReference type="Proteomes" id="UP000006001"/>
    </source>
</evidence>